<proteinExistence type="predicted"/>
<feature type="domain" description="Phosphatidate phosphatase APP1 catalytic" evidence="1">
    <location>
        <begin position="10"/>
        <end position="123"/>
    </location>
</feature>
<dbReference type="InterPro" id="IPR052935">
    <property type="entry name" value="Mg2+_PAP"/>
</dbReference>
<dbReference type="PANTHER" id="PTHR28208:SF3">
    <property type="entry name" value="PHOSPHATIDATE PHOSPHATASE APP1"/>
    <property type="match status" value="1"/>
</dbReference>
<protein>
    <recommendedName>
        <fullName evidence="1">Phosphatidate phosphatase APP1 catalytic domain-containing protein</fullName>
    </recommendedName>
</protein>
<evidence type="ECO:0000313" key="2">
    <source>
        <dbReference type="EMBL" id="ORZ41612.1"/>
    </source>
</evidence>
<dbReference type="OrthoDB" id="414243at2759"/>
<evidence type="ECO:0000259" key="1">
    <source>
        <dbReference type="Pfam" id="PF09949"/>
    </source>
</evidence>
<evidence type="ECO:0000313" key="3">
    <source>
        <dbReference type="Proteomes" id="UP000193411"/>
    </source>
</evidence>
<dbReference type="Proteomes" id="UP000193411">
    <property type="component" value="Unassembled WGS sequence"/>
</dbReference>
<dbReference type="GO" id="GO:0008195">
    <property type="term" value="F:phosphatidate phosphatase activity"/>
    <property type="evidence" value="ECO:0007669"/>
    <property type="project" value="InterPro"/>
</dbReference>
<organism evidence="2 3">
    <name type="scientific">Catenaria anguillulae PL171</name>
    <dbReference type="NCBI Taxonomy" id="765915"/>
    <lineage>
        <taxon>Eukaryota</taxon>
        <taxon>Fungi</taxon>
        <taxon>Fungi incertae sedis</taxon>
        <taxon>Blastocladiomycota</taxon>
        <taxon>Blastocladiomycetes</taxon>
        <taxon>Blastocladiales</taxon>
        <taxon>Catenariaceae</taxon>
        <taxon>Catenaria</taxon>
    </lineage>
</organism>
<accession>A0A1Y2I7X1</accession>
<gene>
    <name evidence="2" type="ORF">BCR44DRAFT_1423174</name>
</gene>
<dbReference type="EMBL" id="MCFL01000001">
    <property type="protein sequence ID" value="ORZ41612.1"/>
    <property type="molecule type" value="Genomic_DNA"/>
</dbReference>
<dbReference type="GO" id="GO:0030479">
    <property type="term" value="C:actin cortical patch"/>
    <property type="evidence" value="ECO:0007669"/>
    <property type="project" value="TreeGrafter"/>
</dbReference>
<sequence>MPSLFQNTLAQTYANTSTAVTFHFASGTPIPLAPSLLQFLDAYYPPGSLTLRPTSTFDPQSFINALADGIDNNFRRQAHVDILNTYATAQVMLFGDTASRTFETYVRLLEQYPGRIACVYLRNLTAVDPAGSSPNPLTRLTREQAYAQVRQVLPEEMRGRVEQIVVPFVDPGELVGMNLTTTPVKCV</sequence>
<dbReference type="Pfam" id="PF09949">
    <property type="entry name" value="APP1_cat"/>
    <property type="match status" value="1"/>
</dbReference>
<comment type="caution">
    <text evidence="2">The sequence shown here is derived from an EMBL/GenBank/DDBJ whole genome shotgun (WGS) entry which is preliminary data.</text>
</comment>
<dbReference type="AlphaFoldDB" id="A0A1Y2I7X1"/>
<dbReference type="InterPro" id="IPR019236">
    <property type="entry name" value="APP1_cat"/>
</dbReference>
<reference evidence="2 3" key="1">
    <citation type="submission" date="2016-07" db="EMBL/GenBank/DDBJ databases">
        <title>Pervasive Adenine N6-methylation of Active Genes in Fungi.</title>
        <authorList>
            <consortium name="DOE Joint Genome Institute"/>
            <person name="Mondo S.J."/>
            <person name="Dannebaum R.O."/>
            <person name="Kuo R.C."/>
            <person name="Labutti K."/>
            <person name="Haridas S."/>
            <person name="Kuo A."/>
            <person name="Salamov A."/>
            <person name="Ahrendt S.R."/>
            <person name="Lipzen A."/>
            <person name="Sullivan W."/>
            <person name="Andreopoulos W.B."/>
            <person name="Clum A."/>
            <person name="Lindquist E."/>
            <person name="Daum C."/>
            <person name="Ramamoorthy G.K."/>
            <person name="Gryganskyi A."/>
            <person name="Culley D."/>
            <person name="Magnuson J.K."/>
            <person name="James T.Y."/>
            <person name="O'Malley M.A."/>
            <person name="Stajich J.E."/>
            <person name="Spatafora J.W."/>
            <person name="Visel A."/>
            <person name="Grigoriev I.V."/>
        </authorList>
    </citation>
    <scope>NUCLEOTIDE SEQUENCE [LARGE SCALE GENOMIC DNA]</scope>
    <source>
        <strain evidence="2 3">PL171</strain>
    </source>
</reference>
<name>A0A1Y2I7X1_9FUNG</name>
<dbReference type="PANTHER" id="PTHR28208">
    <property type="entry name" value="PHOSPHATIDATE PHOSPHATASE APP1"/>
    <property type="match status" value="1"/>
</dbReference>
<keyword evidence="3" id="KW-1185">Reference proteome</keyword>